<reference evidence="1" key="1">
    <citation type="submission" date="2023-01" db="EMBL/GenBank/DDBJ databases">
        <title>Genome assembly of the deep-sea coral Lophelia pertusa.</title>
        <authorList>
            <person name="Herrera S."/>
            <person name="Cordes E."/>
        </authorList>
    </citation>
    <scope>NUCLEOTIDE SEQUENCE</scope>
    <source>
        <strain evidence="1">USNM1676648</strain>
        <tissue evidence="1">Polyp</tissue>
    </source>
</reference>
<comment type="caution">
    <text evidence="1">The sequence shown here is derived from an EMBL/GenBank/DDBJ whole genome shotgun (WGS) entry which is preliminary data.</text>
</comment>
<evidence type="ECO:0000313" key="2">
    <source>
        <dbReference type="Proteomes" id="UP001163046"/>
    </source>
</evidence>
<proteinExistence type="predicted"/>
<accession>A0A9W9ZN20</accession>
<dbReference type="OrthoDB" id="5952141at2759"/>
<organism evidence="1 2">
    <name type="scientific">Desmophyllum pertusum</name>
    <dbReference type="NCBI Taxonomy" id="174260"/>
    <lineage>
        <taxon>Eukaryota</taxon>
        <taxon>Metazoa</taxon>
        <taxon>Cnidaria</taxon>
        <taxon>Anthozoa</taxon>
        <taxon>Hexacorallia</taxon>
        <taxon>Scleractinia</taxon>
        <taxon>Caryophylliina</taxon>
        <taxon>Caryophylliidae</taxon>
        <taxon>Desmophyllum</taxon>
    </lineage>
</organism>
<dbReference type="AlphaFoldDB" id="A0A9W9ZN20"/>
<dbReference type="EMBL" id="MU825885">
    <property type="protein sequence ID" value="KAJ7384632.1"/>
    <property type="molecule type" value="Genomic_DNA"/>
</dbReference>
<protein>
    <submittedName>
        <fullName evidence="1">Uncharacterized protein</fullName>
    </submittedName>
</protein>
<evidence type="ECO:0000313" key="1">
    <source>
        <dbReference type="EMBL" id="KAJ7384632.1"/>
    </source>
</evidence>
<dbReference type="Proteomes" id="UP001163046">
    <property type="component" value="Unassembled WGS sequence"/>
</dbReference>
<name>A0A9W9ZN20_9CNID</name>
<keyword evidence="2" id="KW-1185">Reference proteome</keyword>
<gene>
    <name evidence="1" type="ORF">OS493_020210</name>
</gene>
<sequence>MFDFVEEELSLRNISCFKNHELSLILWSFAASGHFSADLFKLCQEEILSRDLSLFKADELSQLVWAFGRSTFSSSDFFSRIEKEVLCKVSIFSDNDLCFILHGFGQASAGTRKLFEQLEREVLHRNIPENKPELIPELALAFSKCSSYEALLIFDAMEKVLKVNGPSLYTDHKLQGMSTAFSKVGKELPFAAEYKKESDTV</sequence>